<gene>
    <name evidence="2" type="ORF">WG66_16117</name>
</gene>
<evidence type="ECO:0000313" key="3">
    <source>
        <dbReference type="Proteomes" id="UP000054988"/>
    </source>
</evidence>
<evidence type="ECO:0000256" key="1">
    <source>
        <dbReference type="SAM" id="MobiDB-lite"/>
    </source>
</evidence>
<protein>
    <submittedName>
        <fullName evidence="2">Uncharacterized protein</fullName>
    </submittedName>
</protein>
<accession>A0A0W0F4P2</accession>
<reference evidence="2 3" key="1">
    <citation type="submission" date="2015-12" db="EMBL/GenBank/DDBJ databases">
        <title>Draft genome sequence of Moniliophthora roreri, the causal agent of frosty pod rot of cacao.</title>
        <authorList>
            <person name="Aime M.C."/>
            <person name="Diaz-Valderrama J.R."/>
            <person name="Kijpornyongpan T."/>
            <person name="Phillips-Mora W."/>
        </authorList>
    </citation>
    <scope>NUCLEOTIDE SEQUENCE [LARGE SCALE GENOMIC DNA]</scope>
    <source>
        <strain evidence="2 3">MCA 2952</strain>
    </source>
</reference>
<comment type="caution">
    <text evidence="2">The sequence shown here is derived from an EMBL/GenBank/DDBJ whole genome shotgun (WGS) entry which is preliminary data.</text>
</comment>
<proteinExistence type="predicted"/>
<feature type="compositionally biased region" description="Polar residues" evidence="1">
    <location>
        <begin position="219"/>
        <end position="230"/>
    </location>
</feature>
<dbReference type="EMBL" id="LATX01002338">
    <property type="protein sequence ID" value="KTB31306.1"/>
    <property type="molecule type" value="Genomic_DNA"/>
</dbReference>
<dbReference type="AlphaFoldDB" id="A0A0W0F4P2"/>
<organism evidence="2 3">
    <name type="scientific">Moniliophthora roreri</name>
    <name type="common">Frosty pod rot fungus</name>
    <name type="synonym">Monilia roreri</name>
    <dbReference type="NCBI Taxonomy" id="221103"/>
    <lineage>
        <taxon>Eukaryota</taxon>
        <taxon>Fungi</taxon>
        <taxon>Dikarya</taxon>
        <taxon>Basidiomycota</taxon>
        <taxon>Agaricomycotina</taxon>
        <taxon>Agaricomycetes</taxon>
        <taxon>Agaricomycetidae</taxon>
        <taxon>Agaricales</taxon>
        <taxon>Marasmiineae</taxon>
        <taxon>Marasmiaceae</taxon>
        <taxon>Moniliophthora</taxon>
    </lineage>
</organism>
<dbReference type="Gene3D" id="1.20.930.20">
    <property type="entry name" value="Adaptor protein Cbl, N-terminal domain"/>
    <property type="match status" value="1"/>
</dbReference>
<dbReference type="GO" id="GO:0007166">
    <property type="term" value="P:cell surface receptor signaling pathway"/>
    <property type="evidence" value="ECO:0007669"/>
    <property type="project" value="InterPro"/>
</dbReference>
<name>A0A0W0F4P2_MONRR</name>
<feature type="region of interest" description="Disordered" evidence="1">
    <location>
        <begin position="210"/>
        <end position="230"/>
    </location>
</feature>
<dbReference type="Proteomes" id="UP000054988">
    <property type="component" value="Unassembled WGS sequence"/>
</dbReference>
<evidence type="ECO:0000313" key="2">
    <source>
        <dbReference type="EMBL" id="KTB31306.1"/>
    </source>
</evidence>
<dbReference type="InterPro" id="IPR036537">
    <property type="entry name" value="Adaptor_Cbl_N_dom_sf"/>
</dbReference>
<sequence length="230" mass="26108">MDLHTELMLPDIFEAALQEADAAIKLSLAHHVQMGEKHLNEIGSKGHPFVQAFKAGLKLKLELARQENDNKVLMLYLTMCDMVEMLTLLKQFAKLTYCSADGVSIKAQLQRRMMAIIDTIKDCAMLCDTYQKCHTAVKFFTSSKWQDKFSEIAQQFTDYKSNIQFDLQIHTSIGIARMNNMHTETKTSISELKNDVTGLIKTVLKHLHTPEEHELSTPHLVTSDSVLNPE</sequence>